<feature type="coiled-coil region" evidence="1">
    <location>
        <begin position="72"/>
        <end position="127"/>
    </location>
</feature>
<evidence type="ECO:0000313" key="3">
    <source>
        <dbReference type="EMBL" id="SYX92906.1"/>
    </source>
</evidence>
<gene>
    <name evidence="3" type="primary">yqjC1</name>
    <name evidence="3" type="ORF">CCOS865_05200</name>
</gene>
<accession>A0A383S2H3</accession>
<reference evidence="4" key="1">
    <citation type="submission" date="2018-08" db="EMBL/GenBank/DDBJ databases">
        <authorList>
            <person name="Blom J."/>
        </authorList>
    </citation>
    <scope>NUCLEOTIDE SEQUENCE [LARGE SCALE GENOMIC DNA]</scope>
    <source>
        <strain evidence="4">CCOS 865</strain>
    </source>
</reference>
<name>A0A383S2H3_9PSED</name>
<dbReference type="AlphaFoldDB" id="A0A383S2H3"/>
<evidence type="ECO:0000256" key="1">
    <source>
        <dbReference type="SAM" id="Coils"/>
    </source>
</evidence>
<organism evidence="3 4">
    <name type="scientific">Pseudomonas reidholzensis</name>
    <dbReference type="NCBI Taxonomy" id="1785162"/>
    <lineage>
        <taxon>Bacteria</taxon>
        <taxon>Pseudomonadati</taxon>
        <taxon>Pseudomonadota</taxon>
        <taxon>Gammaproteobacteria</taxon>
        <taxon>Pseudomonadales</taxon>
        <taxon>Pseudomonadaceae</taxon>
        <taxon>Pseudomonas</taxon>
    </lineage>
</organism>
<dbReference type="EMBL" id="UNOZ01000038">
    <property type="protein sequence ID" value="SYX92906.1"/>
    <property type="molecule type" value="Genomic_DNA"/>
</dbReference>
<evidence type="ECO:0000256" key="2">
    <source>
        <dbReference type="SAM" id="SignalP"/>
    </source>
</evidence>
<keyword evidence="4" id="KW-1185">Reference proteome</keyword>
<proteinExistence type="predicted"/>
<feature type="signal peptide" evidence="2">
    <location>
        <begin position="1"/>
        <end position="22"/>
    </location>
</feature>
<keyword evidence="2" id="KW-0732">Signal</keyword>
<dbReference type="InterPro" id="IPR009468">
    <property type="entry name" value="DUF1090"/>
</dbReference>
<dbReference type="Pfam" id="PF06476">
    <property type="entry name" value="DUF1090"/>
    <property type="match status" value="1"/>
</dbReference>
<keyword evidence="1" id="KW-0175">Coiled coil</keyword>
<dbReference type="Proteomes" id="UP000263595">
    <property type="component" value="Unassembled WGS sequence"/>
</dbReference>
<dbReference type="RefSeq" id="WP_119146443.1">
    <property type="nucleotide sequence ID" value="NZ_CBCSFL010000004.1"/>
</dbReference>
<feature type="chain" id="PRO_5016756122" evidence="2">
    <location>
        <begin position="23"/>
        <end position="130"/>
    </location>
</feature>
<sequence>MKLFSSLVLIAAVGVAATQAQAARPDPGLTGCAAKHSEIVNEIAETSWFNWSKKRGLEKALKEHDAHCTDAGLRAEREAEVAKAQAEIAEREVDLKAAEAKGDADKIAKRKAKLAESQAELKQAELELQR</sequence>
<evidence type="ECO:0000313" key="4">
    <source>
        <dbReference type="Proteomes" id="UP000263595"/>
    </source>
</evidence>
<protein>
    <submittedName>
        <fullName evidence="3">Protein YqjC</fullName>
    </submittedName>
</protein>
<dbReference type="OrthoDB" id="8689941at2"/>